<proteinExistence type="inferred from homology"/>
<feature type="domain" description="UmuC" evidence="2">
    <location>
        <begin position="11"/>
        <end position="201"/>
    </location>
</feature>
<dbReference type="SUPFAM" id="SSF100879">
    <property type="entry name" value="Lesion bypass DNA polymerase (Y-family), little finger domain"/>
    <property type="match status" value="1"/>
</dbReference>
<accession>A0ABW5PGP5</accession>
<keyword evidence="4" id="KW-1185">Reference proteome</keyword>
<dbReference type="InterPro" id="IPR001126">
    <property type="entry name" value="UmuC"/>
</dbReference>
<sequence length="426" mass="47558">MDFSNLPRNNCYCIDAKSFYASVECVLRGLDPLTTYLAVVGSLDRSGAVVLAASPLMKRDFKIKTGTRHYEIPKHPHIHVVEARMGLYLDFSMKIPKILQRFTPLEAITIYSVDECFFTVDGAENLFGDKFSIARQVQAAIKKEIGVPTAVGCGENYYQSKVALDCLAKRNEATGYIEGVTYETFADKMWPTPIKDIWGIGSRIEKRLHRLGIYTLGDVAKYPLNLLKKQFGNAIGQELYNHSWGIDLTNPYYKPQINQTTNLHQKGFSAGITLLRDYQGAEIYPAILDQVEEVTRRARASKMAGRTITLAVGFSHTLGGGGFSQAKTVHNPTNITMDIYEVCREIFNKHYEGQVVRNLHVSLTNLTQDEIVQLDLFEDKTKQREIGYVMDSIKNKFGSTAIFRATSLMEGGTALARAGTIGGHKA</sequence>
<gene>
    <name evidence="3" type="ORF">ACFSUF_19530</name>
</gene>
<evidence type="ECO:0000259" key="2">
    <source>
        <dbReference type="PROSITE" id="PS50173"/>
    </source>
</evidence>
<dbReference type="Gene3D" id="3.30.70.270">
    <property type="match status" value="1"/>
</dbReference>
<dbReference type="PANTHER" id="PTHR11076">
    <property type="entry name" value="DNA REPAIR POLYMERASE UMUC / TRANSFERASE FAMILY MEMBER"/>
    <property type="match status" value="1"/>
</dbReference>
<evidence type="ECO:0000313" key="3">
    <source>
        <dbReference type="EMBL" id="MFD2614606.1"/>
    </source>
</evidence>
<dbReference type="EMBL" id="JBHUME010000013">
    <property type="protein sequence ID" value="MFD2614606.1"/>
    <property type="molecule type" value="Genomic_DNA"/>
</dbReference>
<reference evidence="4" key="1">
    <citation type="journal article" date="2019" name="Int. J. Syst. Evol. Microbiol.">
        <title>The Global Catalogue of Microorganisms (GCM) 10K type strain sequencing project: providing services to taxonomists for standard genome sequencing and annotation.</title>
        <authorList>
            <consortium name="The Broad Institute Genomics Platform"/>
            <consortium name="The Broad Institute Genome Sequencing Center for Infectious Disease"/>
            <person name="Wu L."/>
            <person name="Ma J."/>
        </authorList>
    </citation>
    <scope>NUCLEOTIDE SEQUENCE [LARGE SCALE GENOMIC DNA]</scope>
    <source>
        <strain evidence="4">KCTC 3950</strain>
    </source>
</reference>
<dbReference type="Pfam" id="PF11799">
    <property type="entry name" value="IMS_C"/>
    <property type="match status" value="1"/>
</dbReference>
<dbReference type="Pfam" id="PF00817">
    <property type="entry name" value="IMS"/>
    <property type="match status" value="1"/>
</dbReference>
<evidence type="ECO:0000313" key="4">
    <source>
        <dbReference type="Proteomes" id="UP001597541"/>
    </source>
</evidence>
<dbReference type="InterPro" id="IPR043128">
    <property type="entry name" value="Rev_trsase/Diguanyl_cyclase"/>
</dbReference>
<name>A0ABW5PGP5_9BACL</name>
<protein>
    <submittedName>
        <fullName evidence="3">Nucleotidyltransferase</fullName>
    </submittedName>
</protein>
<dbReference type="PROSITE" id="PS50173">
    <property type="entry name" value="UMUC"/>
    <property type="match status" value="1"/>
</dbReference>
<dbReference type="Pfam" id="PF21999">
    <property type="entry name" value="IMS_HHH_1"/>
    <property type="match status" value="1"/>
</dbReference>
<dbReference type="InterPro" id="IPR043502">
    <property type="entry name" value="DNA/RNA_pol_sf"/>
</dbReference>
<dbReference type="SUPFAM" id="SSF56672">
    <property type="entry name" value="DNA/RNA polymerases"/>
    <property type="match status" value="1"/>
</dbReference>
<dbReference type="Gene3D" id="3.40.1170.60">
    <property type="match status" value="1"/>
</dbReference>
<evidence type="ECO:0000256" key="1">
    <source>
        <dbReference type="ARBA" id="ARBA00010945"/>
    </source>
</evidence>
<dbReference type="Gene3D" id="1.10.150.20">
    <property type="entry name" value="5' to 3' exonuclease, C-terminal subdomain"/>
    <property type="match status" value="1"/>
</dbReference>
<dbReference type="RefSeq" id="WP_377605639.1">
    <property type="nucleotide sequence ID" value="NZ_JBHUME010000013.1"/>
</dbReference>
<dbReference type="Gene3D" id="3.30.1490.100">
    <property type="entry name" value="DNA polymerase, Y-family, little finger domain"/>
    <property type="match status" value="1"/>
</dbReference>
<dbReference type="Proteomes" id="UP001597541">
    <property type="component" value="Unassembled WGS sequence"/>
</dbReference>
<organism evidence="3 4">
    <name type="scientific">Paenibacillus gansuensis</name>
    <dbReference type="NCBI Taxonomy" id="306542"/>
    <lineage>
        <taxon>Bacteria</taxon>
        <taxon>Bacillati</taxon>
        <taxon>Bacillota</taxon>
        <taxon>Bacilli</taxon>
        <taxon>Bacillales</taxon>
        <taxon>Paenibacillaceae</taxon>
        <taxon>Paenibacillus</taxon>
    </lineage>
</organism>
<dbReference type="InterPro" id="IPR036775">
    <property type="entry name" value="DNA_pol_Y-fam_lit_finger_sf"/>
</dbReference>
<dbReference type="InterPro" id="IPR050116">
    <property type="entry name" value="DNA_polymerase-Y"/>
</dbReference>
<dbReference type="InterPro" id="IPR053848">
    <property type="entry name" value="IMS_HHH_1"/>
</dbReference>
<comment type="caution">
    <text evidence="3">The sequence shown here is derived from an EMBL/GenBank/DDBJ whole genome shotgun (WGS) entry which is preliminary data.</text>
</comment>
<dbReference type="PANTHER" id="PTHR11076:SF35">
    <property type="entry name" value="DNA REPAIR PROTEIN HOMOLOG YOBH"/>
    <property type="match status" value="1"/>
</dbReference>
<comment type="similarity">
    <text evidence="1">Belongs to the DNA polymerase type-Y family.</text>
</comment>
<dbReference type="InterPro" id="IPR017961">
    <property type="entry name" value="DNA_pol_Y-fam_little_finger"/>
</dbReference>